<dbReference type="Proteomes" id="UP001227268">
    <property type="component" value="Unassembled WGS sequence"/>
</dbReference>
<keyword evidence="2" id="KW-1185">Reference proteome</keyword>
<protein>
    <submittedName>
        <fullName evidence="1">Uncharacterized protein</fullName>
    </submittedName>
</protein>
<organism evidence="1 2">
    <name type="scientific">Naganishia friedmannii</name>
    <dbReference type="NCBI Taxonomy" id="89922"/>
    <lineage>
        <taxon>Eukaryota</taxon>
        <taxon>Fungi</taxon>
        <taxon>Dikarya</taxon>
        <taxon>Basidiomycota</taxon>
        <taxon>Agaricomycotina</taxon>
        <taxon>Tremellomycetes</taxon>
        <taxon>Filobasidiales</taxon>
        <taxon>Filobasidiaceae</taxon>
        <taxon>Naganishia</taxon>
    </lineage>
</organism>
<evidence type="ECO:0000313" key="1">
    <source>
        <dbReference type="EMBL" id="KAJ9101783.1"/>
    </source>
</evidence>
<gene>
    <name evidence="1" type="ORF">QFC21_003122</name>
</gene>
<sequence length="155" mass="17306">MEQLLFEGKTRSIGVSNHRLECLEEILKHAKIEVHPYVYDKAQPIIEFCKARGITIETYGALAPLTRYPGGPVDPVLRGIAQQRDATESQILLKWATQISHGGPVVTTSNKEERLLAHAKALTEIDNLTDAQMQAIAGAGKQKPQRFRMQDMNED</sequence>
<proteinExistence type="predicted"/>
<accession>A0ACC2VQU9</accession>
<comment type="caution">
    <text evidence="1">The sequence shown here is derived from an EMBL/GenBank/DDBJ whole genome shotgun (WGS) entry which is preliminary data.</text>
</comment>
<evidence type="ECO:0000313" key="2">
    <source>
        <dbReference type="Proteomes" id="UP001227268"/>
    </source>
</evidence>
<name>A0ACC2VQU9_9TREE</name>
<reference evidence="1" key="1">
    <citation type="submission" date="2023-04" db="EMBL/GenBank/DDBJ databases">
        <title>Draft Genome sequencing of Naganishia species isolated from polar environments using Oxford Nanopore Technology.</title>
        <authorList>
            <person name="Leo P."/>
            <person name="Venkateswaran K."/>
        </authorList>
    </citation>
    <scope>NUCLEOTIDE SEQUENCE</scope>
    <source>
        <strain evidence="1">MNA-CCFEE 5423</strain>
    </source>
</reference>
<dbReference type="EMBL" id="JASBWT010000009">
    <property type="protein sequence ID" value="KAJ9101783.1"/>
    <property type="molecule type" value="Genomic_DNA"/>
</dbReference>